<dbReference type="SUPFAM" id="SSF82171">
    <property type="entry name" value="DPP6 N-terminal domain-like"/>
    <property type="match status" value="1"/>
</dbReference>
<proteinExistence type="predicted"/>
<feature type="non-terminal residue" evidence="1">
    <location>
        <position position="214"/>
    </location>
</feature>
<name>X1RJ89_9ZZZZ</name>
<sequence>TGFTYTNVSDGPTISEITFDYIQVSEVLTKIAEICGYEWYVDYDKDIHFFAKNTYPAPFQLDDNQADYKDLIINTDVSQLRNRIFIKSSGLKDTFGEIFIYDGEATEWTCKFAPINRGREKLPDPERAPRDQGIWRCDFSHDDIYLAISQERVVAVNKGIYIYKRENDSFKILNLPDVTPNDDGHEASFSPDSTYLSLAHAGTPYVMIYKRDED</sequence>
<feature type="non-terminal residue" evidence="1">
    <location>
        <position position="1"/>
    </location>
</feature>
<gene>
    <name evidence="1" type="ORF">S12H4_23028</name>
</gene>
<comment type="caution">
    <text evidence="1">The sequence shown here is derived from an EMBL/GenBank/DDBJ whole genome shotgun (WGS) entry which is preliminary data.</text>
</comment>
<accession>X1RJ89</accession>
<protein>
    <submittedName>
        <fullName evidence="1">Uncharacterized protein</fullName>
    </submittedName>
</protein>
<dbReference type="EMBL" id="BARW01012140">
    <property type="protein sequence ID" value="GAI80822.1"/>
    <property type="molecule type" value="Genomic_DNA"/>
</dbReference>
<dbReference type="AlphaFoldDB" id="X1RJ89"/>
<organism evidence="1">
    <name type="scientific">marine sediment metagenome</name>
    <dbReference type="NCBI Taxonomy" id="412755"/>
    <lineage>
        <taxon>unclassified sequences</taxon>
        <taxon>metagenomes</taxon>
        <taxon>ecological metagenomes</taxon>
    </lineage>
</organism>
<reference evidence="1" key="1">
    <citation type="journal article" date="2014" name="Front. Microbiol.">
        <title>High frequency of phylogenetically diverse reductive dehalogenase-homologous genes in deep subseafloor sedimentary metagenomes.</title>
        <authorList>
            <person name="Kawai M."/>
            <person name="Futagami T."/>
            <person name="Toyoda A."/>
            <person name="Takaki Y."/>
            <person name="Nishi S."/>
            <person name="Hori S."/>
            <person name="Arai W."/>
            <person name="Tsubouchi T."/>
            <person name="Morono Y."/>
            <person name="Uchiyama I."/>
            <person name="Ito T."/>
            <person name="Fujiyama A."/>
            <person name="Inagaki F."/>
            <person name="Takami H."/>
        </authorList>
    </citation>
    <scope>NUCLEOTIDE SEQUENCE</scope>
    <source>
        <strain evidence="1">Expedition CK06-06</strain>
    </source>
</reference>
<evidence type="ECO:0000313" key="1">
    <source>
        <dbReference type="EMBL" id="GAI80822.1"/>
    </source>
</evidence>